<dbReference type="EMBL" id="JAPDDT010000002">
    <property type="protein sequence ID" value="MCW1922479.1"/>
    <property type="molecule type" value="Genomic_DNA"/>
</dbReference>
<keyword evidence="2" id="KW-1003">Cell membrane</keyword>
<keyword evidence="6 7" id="KW-0449">Lipoprotein</keyword>
<keyword evidence="5" id="KW-0564">Palmitate</keyword>
<accession>A0ABT3GHG5</accession>
<dbReference type="InterPro" id="IPR012556">
    <property type="entry name" value="Entericidin"/>
</dbReference>
<evidence type="ECO:0000256" key="1">
    <source>
        <dbReference type="ARBA" id="ARBA00010296"/>
    </source>
</evidence>
<gene>
    <name evidence="7" type="ORF">OKA05_07925</name>
</gene>
<keyword evidence="8" id="KW-1185">Reference proteome</keyword>
<evidence type="ECO:0000256" key="6">
    <source>
        <dbReference type="ARBA" id="ARBA00023288"/>
    </source>
</evidence>
<evidence type="ECO:0000313" key="8">
    <source>
        <dbReference type="Proteomes" id="UP001320876"/>
    </source>
</evidence>
<name>A0ABT3GHG5_9BACT</name>
<reference evidence="7 8" key="1">
    <citation type="submission" date="2022-10" db="EMBL/GenBank/DDBJ databases">
        <title>Luteolibacter arcticus strain CCTCC AB 2014275, whole genome shotgun sequencing project.</title>
        <authorList>
            <person name="Zhao G."/>
            <person name="Shen L."/>
        </authorList>
    </citation>
    <scope>NUCLEOTIDE SEQUENCE [LARGE SCALE GENOMIC DNA]</scope>
    <source>
        <strain evidence="7 8">CCTCC AB 2014275</strain>
    </source>
</reference>
<evidence type="ECO:0000313" key="7">
    <source>
        <dbReference type="EMBL" id="MCW1922479.1"/>
    </source>
</evidence>
<comment type="similarity">
    <text evidence="1">Belongs to the EcnA/EcnB lipoprotein family.</text>
</comment>
<protein>
    <submittedName>
        <fullName evidence="7">Entericidin A/B family lipoprotein</fullName>
    </submittedName>
</protein>
<comment type="caution">
    <text evidence="7">The sequence shown here is derived from an EMBL/GenBank/DDBJ whole genome shotgun (WGS) entry which is preliminary data.</text>
</comment>
<dbReference type="Pfam" id="PF08085">
    <property type="entry name" value="Entericidin"/>
    <property type="match status" value="1"/>
</dbReference>
<evidence type="ECO:0000256" key="4">
    <source>
        <dbReference type="ARBA" id="ARBA00023136"/>
    </source>
</evidence>
<evidence type="ECO:0000256" key="5">
    <source>
        <dbReference type="ARBA" id="ARBA00023139"/>
    </source>
</evidence>
<dbReference type="Proteomes" id="UP001320876">
    <property type="component" value="Unassembled WGS sequence"/>
</dbReference>
<keyword evidence="4" id="KW-0472">Membrane</keyword>
<evidence type="ECO:0000256" key="2">
    <source>
        <dbReference type="ARBA" id="ARBA00022475"/>
    </source>
</evidence>
<evidence type="ECO:0000256" key="3">
    <source>
        <dbReference type="ARBA" id="ARBA00022729"/>
    </source>
</evidence>
<dbReference type="RefSeq" id="WP_264486586.1">
    <property type="nucleotide sequence ID" value="NZ_JAPDDT010000002.1"/>
</dbReference>
<proteinExistence type="inferred from homology"/>
<sequence length="65" mass="7093">MNPILLFDTFACRSSEVVRHRLLRPILIALLLGSVTFGLNSCATARGFGQDVETTGEKIEDAATR</sequence>
<keyword evidence="3" id="KW-0732">Signal</keyword>
<organism evidence="7 8">
    <name type="scientific">Luteolibacter arcticus</name>
    <dbReference type="NCBI Taxonomy" id="1581411"/>
    <lineage>
        <taxon>Bacteria</taxon>
        <taxon>Pseudomonadati</taxon>
        <taxon>Verrucomicrobiota</taxon>
        <taxon>Verrucomicrobiia</taxon>
        <taxon>Verrucomicrobiales</taxon>
        <taxon>Verrucomicrobiaceae</taxon>
        <taxon>Luteolibacter</taxon>
    </lineage>
</organism>